<organism evidence="2 3">
    <name type="scientific">Cytospora leucostoma</name>
    <dbReference type="NCBI Taxonomy" id="1230097"/>
    <lineage>
        <taxon>Eukaryota</taxon>
        <taxon>Fungi</taxon>
        <taxon>Dikarya</taxon>
        <taxon>Ascomycota</taxon>
        <taxon>Pezizomycotina</taxon>
        <taxon>Sordariomycetes</taxon>
        <taxon>Sordariomycetidae</taxon>
        <taxon>Diaporthales</taxon>
        <taxon>Cytosporaceae</taxon>
        <taxon>Cytospora</taxon>
    </lineage>
</organism>
<dbReference type="InParanoid" id="A0A423X2N5"/>
<accession>A0A423X2N5</accession>
<feature type="compositionally biased region" description="Basic residues" evidence="1">
    <location>
        <begin position="469"/>
        <end position="479"/>
    </location>
</feature>
<gene>
    <name evidence="2" type="ORF">VPNG_06562</name>
</gene>
<proteinExistence type="predicted"/>
<feature type="region of interest" description="Disordered" evidence="1">
    <location>
        <begin position="269"/>
        <end position="310"/>
    </location>
</feature>
<dbReference type="AlphaFoldDB" id="A0A423X2N5"/>
<comment type="caution">
    <text evidence="2">The sequence shown here is derived from an EMBL/GenBank/DDBJ whole genome shotgun (WGS) entry which is preliminary data.</text>
</comment>
<evidence type="ECO:0000256" key="1">
    <source>
        <dbReference type="SAM" id="MobiDB-lite"/>
    </source>
</evidence>
<protein>
    <submittedName>
        <fullName evidence="2">Uncharacterized protein</fullName>
    </submittedName>
</protein>
<dbReference type="EMBL" id="LKEB01000029">
    <property type="protein sequence ID" value="ROW10022.1"/>
    <property type="molecule type" value="Genomic_DNA"/>
</dbReference>
<feature type="compositionally biased region" description="Polar residues" evidence="1">
    <location>
        <begin position="496"/>
        <end position="505"/>
    </location>
</feature>
<feature type="compositionally biased region" description="Polar residues" evidence="1">
    <location>
        <begin position="113"/>
        <end position="122"/>
    </location>
</feature>
<dbReference type="Proteomes" id="UP000285146">
    <property type="component" value="Unassembled WGS sequence"/>
</dbReference>
<feature type="region of interest" description="Disordered" evidence="1">
    <location>
        <begin position="345"/>
        <end position="432"/>
    </location>
</feature>
<reference evidence="2 3" key="1">
    <citation type="submission" date="2015-09" db="EMBL/GenBank/DDBJ databases">
        <title>Host preference determinants of Valsa canker pathogens revealed by comparative genomics.</title>
        <authorList>
            <person name="Yin Z."/>
            <person name="Huang L."/>
        </authorList>
    </citation>
    <scope>NUCLEOTIDE SEQUENCE [LARGE SCALE GENOMIC DNA]</scope>
    <source>
        <strain evidence="2 3">SXYLt</strain>
    </source>
</reference>
<feature type="compositionally biased region" description="Basic and acidic residues" evidence="1">
    <location>
        <begin position="383"/>
        <end position="398"/>
    </location>
</feature>
<feature type="region of interest" description="Disordered" evidence="1">
    <location>
        <begin position="63"/>
        <end position="176"/>
    </location>
</feature>
<keyword evidence="3" id="KW-1185">Reference proteome</keyword>
<evidence type="ECO:0000313" key="2">
    <source>
        <dbReference type="EMBL" id="ROW10022.1"/>
    </source>
</evidence>
<dbReference type="OrthoDB" id="3550599at2759"/>
<name>A0A423X2N5_9PEZI</name>
<feature type="region of interest" description="Disordered" evidence="1">
    <location>
        <begin position="444"/>
        <end position="516"/>
    </location>
</feature>
<feature type="compositionally biased region" description="Basic and acidic residues" evidence="1">
    <location>
        <begin position="412"/>
        <end position="422"/>
    </location>
</feature>
<feature type="compositionally biased region" description="Basic and acidic residues" evidence="1">
    <location>
        <begin position="357"/>
        <end position="368"/>
    </location>
</feature>
<evidence type="ECO:0000313" key="3">
    <source>
        <dbReference type="Proteomes" id="UP000285146"/>
    </source>
</evidence>
<sequence length="516" mass="56808">MSFVPKIPGLTMFGPSSNPFLSTRDDSSSVTKKCIVPSCQESTVEHFPACSFHLGPVPPKPTKVTDCKPHTDAVPTNGRLPDAGSAESRKQLNPKLTARKTASFTFPPAKSNGAKTNGTNISPAKRVHNNNPHPSPKPAFLGQVGKSPPESPSGKRQRISSPKADDSSPRFARPVLPVLPTREISAFNGNNSILNGRDRGSSLPDFVAGSLFFGKEDEQASTRSSSQDMNNISTNGFGSGLKSVLTPINTESVSNGRILEAAELISEPRELNHAKRSSTSSRVTPLEKPQRRGPTPTNSRKREKIAKSPYSTLNFVTRTPPLEKQRRHLVDTLDSSALDRFIYGQEASSEPPPGVEKPPEQGPKKRQDVYYVNIDPRTHWTRPHSDEWYKKKEEEIKARGGRKANLGKAAQRMREQKSKEDPDAWEQNLPDRVRNNEAWLGAMRWFHSQEQGDHPSGGSQATGRVSPPVRKKRPYRRRNQVAIPKAEGEPSVAPGRSNSGVPNSDTEVRFKRGPKL</sequence>
<dbReference type="STRING" id="1230097.A0A423X2N5"/>